<evidence type="ECO:0000256" key="2">
    <source>
        <dbReference type="ARBA" id="ARBA00022475"/>
    </source>
</evidence>
<comment type="subcellular location">
    <subcellularLocation>
        <location evidence="1">Cell membrane</location>
        <topology evidence="1">Multi-pass membrane protein</topology>
    </subcellularLocation>
</comment>
<dbReference type="RefSeq" id="WP_201328776.1">
    <property type="nucleotide sequence ID" value="NZ_AP017470.1"/>
</dbReference>
<evidence type="ECO:0000256" key="6">
    <source>
        <dbReference type="SAM" id="Phobius"/>
    </source>
</evidence>
<dbReference type="InterPro" id="IPR020948">
    <property type="entry name" value="P_starv_induced_PsiE-like"/>
</dbReference>
<feature type="transmembrane region" description="Helical" evidence="6">
    <location>
        <begin position="21"/>
        <end position="43"/>
    </location>
</feature>
<evidence type="ECO:0000313" key="8">
    <source>
        <dbReference type="Proteomes" id="UP000595564"/>
    </source>
</evidence>
<protein>
    <recommendedName>
        <fullName evidence="9">Phosphate-starvation-inducible E-like protein</fullName>
    </recommendedName>
</protein>
<dbReference type="AlphaFoldDB" id="A0A7R6SZ41"/>
<keyword evidence="8" id="KW-1185">Reference proteome</keyword>
<dbReference type="EMBL" id="AP017470">
    <property type="protein sequence ID" value="BBB32430.1"/>
    <property type="molecule type" value="Genomic_DNA"/>
</dbReference>
<evidence type="ECO:0000256" key="1">
    <source>
        <dbReference type="ARBA" id="ARBA00004651"/>
    </source>
</evidence>
<evidence type="ECO:0008006" key="9">
    <source>
        <dbReference type="Google" id="ProtNLM"/>
    </source>
</evidence>
<evidence type="ECO:0000256" key="4">
    <source>
        <dbReference type="ARBA" id="ARBA00022989"/>
    </source>
</evidence>
<accession>A0A7R6SZ41</accession>
<feature type="transmembrane region" description="Helical" evidence="6">
    <location>
        <begin position="127"/>
        <end position="144"/>
    </location>
</feature>
<feature type="transmembrane region" description="Helical" evidence="6">
    <location>
        <begin position="55"/>
        <end position="77"/>
    </location>
</feature>
<evidence type="ECO:0000256" key="3">
    <source>
        <dbReference type="ARBA" id="ARBA00022692"/>
    </source>
</evidence>
<dbReference type="KEGG" id="thyd:TTHT_0868"/>
<dbReference type="Pfam" id="PF06146">
    <property type="entry name" value="PsiE"/>
    <property type="match status" value="1"/>
</dbReference>
<sequence length="157" mass="17870">MKKITKNTIDSLDNLYNFVELIIAYILVFSAIGLIFFSVYEVIIEFLEHRDTVKIVVTLIHHLLLIMIILEILWTVIHYMKTKKLSVEAFIIIAIISSVRKILVISASQSVADSKSASIISSLTTESFAQGLIVLIMVIAIFILRKSRLFLKELDEE</sequence>
<name>A0A7R6SZ41_9BACT</name>
<evidence type="ECO:0000256" key="5">
    <source>
        <dbReference type="ARBA" id="ARBA00023136"/>
    </source>
</evidence>
<reference evidence="7 8" key="1">
    <citation type="journal article" date="2012" name="Extremophiles">
        <title>Thermotomaculum hydrothermale gen. nov., sp. nov., a novel heterotrophic thermophile within the phylum Acidobacteria from a deep-sea hydrothermal vent chimney in the Southern Okinawa Trough.</title>
        <authorList>
            <person name="Izumi H."/>
            <person name="Nunoura T."/>
            <person name="Miyazaki M."/>
            <person name="Mino S."/>
            <person name="Toki T."/>
            <person name="Takai K."/>
            <person name="Sako Y."/>
            <person name="Sawabe T."/>
            <person name="Nakagawa S."/>
        </authorList>
    </citation>
    <scope>NUCLEOTIDE SEQUENCE [LARGE SCALE GENOMIC DNA]</scope>
    <source>
        <strain evidence="7 8">AC55</strain>
    </source>
</reference>
<evidence type="ECO:0000313" key="7">
    <source>
        <dbReference type="EMBL" id="BBB32430.1"/>
    </source>
</evidence>
<dbReference type="GO" id="GO:0005886">
    <property type="term" value="C:plasma membrane"/>
    <property type="evidence" value="ECO:0007669"/>
    <property type="project" value="UniProtKB-SubCell"/>
</dbReference>
<proteinExistence type="predicted"/>
<keyword evidence="3 6" id="KW-0812">Transmembrane</keyword>
<keyword evidence="2" id="KW-1003">Cell membrane</keyword>
<feature type="transmembrane region" description="Helical" evidence="6">
    <location>
        <begin position="89"/>
        <end position="107"/>
    </location>
</feature>
<keyword evidence="5 6" id="KW-0472">Membrane</keyword>
<organism evidence="7 8">
    <name type="scientific">Thermotomaculum hydrothermale</name>
    <dbReference type="NCBI Taxonomy" id="981385"/>
    <lineage>
        <taxon>Bacteria</taxon>
        <taxon>Pseudomonadati</taxon>
        <taxon>Acidobacteriota</taxon>
        <taxon>Holophagae</taxon>
        <taxon>Thermotomaculales</taxon>
        <taxon>Thermotomaculaceae</taxon>
        <taxon>Thermotomaculum</taxon>
    </lineage>
</organism>
<dbReference type="Proteomes" id="UP000595564">
    <property type="component" value="Chromosome"/>
</dbReference>
<keyword evidence="4 6" id="KW-1133">Transmembrane helix</keyword>
<gene>
    <name evidence="7" type="ORF">TTHT_0868</name>
</gene>